<evidence type="ECO:0000256" key="3">
    <source>
        <dbReference type="PROSITE-ProRule" id="PRU10141"/>
    </source>
</evidence>
<gene>
    <name evidence="6" type="ORF">TVAG_072240</name>
</gene>
<keyword evidence="2 3" id="KW-0067">ATP-binding</keyword>
<dbReference type="eggNOG" id="KOG0583">
    <property type="taxonomic scope" value="Eukaryota"/>
</dbReference>
<dbReference type="STRING" id="5722.A2EUA8"/>
<feature type="binding site" evidence="3">
    <location>
        <position position="48"/>
    </location>
    <ligand>
        <name>ATP</name>
        <dbReference type="ChEBI" id="CHEBI:30616"/>
    </ligand>
</feature>
<accession>A2EUA8</accession>
<keyword evidence="6" id="KW-0418">Kinase</keyword>
<organism evidence="6 7">
    <name type="scientific">Trichomonas vaginalis (strain ATCC PRA-98 / G3)</name>
    <dbReference type="NCBI Taxonomy" id="412133"/>
    <lineage>
        <taxon>Eukaryota</taxon>
        <taxon>Metamonada</taxon>
        <taxon>Parabasalia</taxon>
        <taxon>Trichomonadida</taxon>
        <taxon>Trichomonadidae</taxon>
        <taxon>Trichomonas</taxon>
    </lineage>
</organism>
<keyword evidence="6" id="KW-0808">Transferase</keyword>
<reference evidence="6" key="2">
    <citation type="journal article" date="2007" name="Science">
        <title>Draft genome sequence of the sexually transmitted pathogen Trichomonas vaginalis.</title>
        <authorList>
            <person name="Carlton J.M."/>
            <person name="Hirt R.P."/>
            <person name="Silva J.C."/>
            <person name="Delcher A.L."/>
            <person name="Schatz M."/>
            <person name="Zhao Q."/>
            <person name="Wortman J.R."/>
            <person name="Bidwell S.L."/>
            <person name="Alsmark U.C.M."/>
            <person name="Besteiro S."/>
            <person name="Sicheritz-Ponten T."/>
            <person name="Noel C.J."/>
            <person name="Dacks J.B."/>
            <person name="Foster P.G."/>
            <person name="Simillion C."/>
            <person name="Van de Peer Y."/>
            <person name="Miranda-Saavedra D."/>
            <person name="Barton G.J."/>
            <person name="Westrop G.D."/>
            <person name="Mueller S."/>
            <person name="Dessi D."/>
            <person name="Fiori P.L."/>
            <person name="Ren Q."/>
            <person name="Paulsen I."/>
            <person name="Zhang H."/>
            <person name="Bastida-Corcuera F.D."/>
            <person name="Simoes-Barbosa A."/>
            <person name="Brown M.T."/>
            <person name="Hayes R.D."/>
            <person name="Mukherjee M."/>
            <person name="Okumura C.Y."/>
            <person name="Schneider R."/>
            <person name="Smith A.J."/>
            <person name="Vanacova S."/>
            <person name="Villalvazo M."/>
            <person name="Haas B.J."/>
            <person name="Pertea M."/>
            <person name="Feldblyum T.V."/>
            <person name="Utterback T.R."/>
            <person name="Shu C.L."/>
            <person name="Osoegawa K."/>
            <person name="de Jong P.J."/>
            <person name="Hrdy I."/>
            <person name="Horvathova L."/>
            <person name="Zubacova Z."/>
            <person name="Dolezal P."/>
            <person name="Malik S.B."/>
            <person name="Logsdon J.M. Jr."/>
            <person name="Henze K."/>
            <person name="Gupta A."/>
            <person name="Wang C.C."/>
            <person name="Dunne R.L."/>
            <person name="Upcroft J.A."/>
            <person name="Upcroft P."/>
            <person name="White O."/>
            <person name="Salzberg S.L."/>
            <person name="Tang P."/>
            <person name="Chiu C.-H."/>
            <person name="Lee Y.-S."/>
            <person name="Embley T.M."/>
            <person name="Coombs G.H."/>
            <person name="Mottram J.C."/>
            <person name="Tachezy J."/>
            <person name="Fraser-Liggett C.M."/>
            <person name="Johnson P.J."/>
        </authorList>
    </citation>
    <scope>NUCLEOTIDE SEQUENCE [LARGE SCALE GENOMIC DNA]</scope>
    <source>
        <strain evidence="6">G3</strain>
    </source>
</reference>
<dbReference type="InterPro" id="IPR011009">
    <property type="entry name" value="Kinase-like_dom_sf"/>
</dbReference>
<reference evidence="6" key="1">
    <citation type="submission" date="2006-10" db="EMBL/GenBank/DDBJ databases">
        <authorList>
            <person name="Amadeo P."/>
            <person name="Zhao Q."/>
            <person name="Wortman J."/>
            <person name="Fraser-Liggett C."/>
            <person name="Carlton J."/>
        </authorList>
    </citation>
    <scope>NUCLEOTIDE SEQUENCE</scope>
    <source>
        <strain evidence="6">G3</strain>
    </source>
</reference>
<dbReference type="KEGG" id="tva:4761579"/>
<dbReference type="EMBL" id="DS113495">
    <property type="protein sequence ID" value="EAY03732.1"/>
    <property type="molecule type" value="Genomic_DNA"/>
</dbReference>
<keyword evidence="1 3" id="KW-0547">Nucleotide-binding</keyword>
<dbReference type="Gene3D" id="1.10.510.10">
    <property type="entry name" value="Transferase(Phosphotransferase) domain 1"/>
    <property type="match status" value="1"/>
</dbReference>
<dbReference type="SMR" id="A2EUA8"/>
<evidence type="ECO:0000259" key="5">
    <source>
        <dbReference type="PROSITE" id="PS50011"/>
    </source>
</evidence>
<dbReference type="SUPFAM" id="SSF56112">
    <property type="entry name" value="Protein kinase-like (PK-like)"/>
    <property type="match status" value="1"/>
</dbReference>
<dbReference type="PANTHER" id="PTHR24362">
    <property type="entry name" value="SERINE/THREONINE-PROTEIN KINASE NEK"/>
    <property type="match status" value="1"/>
</dbReference>
<dbReference type="VEuPathDB" id="TrichDB:TVAGG3_0372210"/>
<dbReference type="InParanoid" id="A2EUA8"/>
<dbReference type="Pfam" id="PF00069">
    <property type="entry name" value="Pkinase"/>
    <property type="match status" value="1"/>
</dbReference>
<evidence type="ECO:0000313" key="7">
    <source>
        <dbReference type="Proteomes" id="UP000001542"/>
    </source>
</evidence>
<dbReference type="GO" id="GO:0004674">
    <property type="term" value="F:protein serine/threonine kinase activity"/>
    <property type="evidence" value="ECO:0007669"/>
    <property type="project" value="UniProtKB-KW"/>
</dbReference>
<dbReference type="InterPro" id="IPR008271">
    <property type="entry name" value="Ser/Thr_kinase_AS"/>
</dbReference>
<keyword evidence="4" id="KW-0723">Serine/threonine-protein kinase</keyword>
<keyword evidence="7" id="KW-1185">Reference proteome</keyword>
<dbReference type="InterPro" id="IPR017441">
    <property type="entry name" value="Protein_kinase_ATP_BS"/>
</dbReference>
<dbReference type="SMART" id="SM00220">
    <property type="entry name" value="S_TKc"/>
    <property type="match status" value="1"/>
</dbReference>
<dbReference type="AlphaFoldDB" id="A2EUA8"/>
<protein>
    <submittedName>
        <fullName evidence="6">CAMK family protein kinase</fullName>
    </submittedName>
</protein>
<dbReference type="OrthoDB" id="541276at2759"/>
<dbReference type="PANTHER" id="PTHR24362:SF309">
    <property type="entry name" value="PROTEIN KINASE DOMAIN-CONTAINING PROTEIN"/>
    <property type="match status" value="1"/>
</dbReference>
<dbReference type="PROSITE" id="PS50011">
    <property type="entry name" value="PROTEIN_KINASE_DOM"/>
    <property type="match status" value="1"/>
</dbReference>
<evidence type="ECO:0000313" key="6">
    <source>
        <dbReference type="EMBL" id="EAY03732.1"/>
    </source>
</evidence>
<dbReference type="PROSITE" id="PS00107">
    <property type="entry name" value="PROTEIN_KINASE_ATP"/>
    <property type="match status" value="1"/>
</dbReference>
<dbReference type="InterPro" id="IPR000719">
    <property type="entry name" value="Prot_kinase_dom"/>
</dbReference>
<dbReference type="FunFam" id="1.10.510.10:FF:000571">
    <property type="entry name" value="Maternal embryonic leucine zipper kinase"/>
    <property type="match status" value="1"/>
</dbReference>
<dbReference type="GO" id="GO:0005524">
    <property type="term" value="F:ATP binding"/>
    <property type="evidence" value="ECO:0007669"/>
    <property type="project" value="UniProtKB-UniRule"/>
</dbReference>
<evidence type="ECO:0000256" key="2">
    <source>
        <dbReference type="ARBA" id="ARBA00022840"/>
    </source>
</evidence>
<evidence type="ECO:0000256" key="1">
    <source>
        <dbReference type="ARBA" id="ARBA00022741"/>
    </source>
</evidence>
<dbReference type="PROSITE" id="PS00108">
    <property type="entry name" value="PROTEIN_KINASE_ST"/>
    <property type="match status" value="1"/>
</dbReference>
<sequence>MIEDSTFKEASEVLAKRGYVIKEHIGKGGFGSVYRVYHETTNQTCVCKILSQFGSFSNELQTLVMLNHPNIIKLYEQFDENDKFYLILEDCCEGDIINYMKTHNCSQEQIASFCYQIISALYYLHSQNISHRDIKPSNILVDKNGTIKLADFGLSDNTFGYSKSCSGTKFYMAPEIFDKRPYNAYKADVWSLGITLYFIIFQKFPFSNSMEWVKFVQYGIGQNTFPEIIDGNLDQVLRMSIIPQPHLRHTVAELLSEISKCPLLNRKEISSLQLHLSDSRLKQAASIMKPRSSLLGSLTISRSRSKNNTLTLLHI</sequence>
<name>A2EUA8_TRIV3</name>
<evidence type="ECO:0000256" key="4">
    <source>
        <dbReference type="RuleBase" id="RU000304"/>
    </source>
</evidence>
<feature type="domain" description="Protein kinase" evidence="5">
    <location>
        <begin position="19"/>
        <end position="264"/>
    </location>
</feature>
<dbReference type="Proteomes" id="UP000001542">
    <property type="component" value="Unassembled WGS sequence"/>
</dbReference>
<dbReference type="VEuPathDB" id="TrichDB:TVAG_072240"/>
<comment type="similarity">
    <text evidence="4">Belongs to the protein kinase superfamily.</text>
</comment>
<dbReference type="RefSeq" id="XP_001315955.1">
    <property type="nucleotide sequence ID" value="XM_001315920.1"/>
</dbReference>
<proteinExistence type="inferred from homology"/>